<dbReference type="PANTHER" id="PTHR46575:SF1">
    <property type="entry name" value="AMYLOID PROTEIN-BINDING PROTEIN 2"/>
    <property type="match status" value="1"/>
</dbReference>
<keyword evidence="2" id="KW-1185">Reference proteome</keyword>
<evidence type="ECO:0000313" key="1">
    <source>
        <dbReference type="EMBL" id="KAE9522344.1"/>
    </source>
</evidence>
<evidence type="ECO:0000313" key="2">
    <source>
        <dbReference type="Proteomes" id="UP000475862"/>
    </source>
</evidence>
<dbReference type="Gene3D" id="1.25.40.10">
    <property type="entry name" value="Tetratricopeptide repeat domain"/>
    <property type="match status" value="1"/>
</dbReference>
<dbReference type="GO" id="GO:0031462">
    <property type="term" value="C:Cul2-RING ubiquitin ligase complex"/>
    <property type="evidence" value="ECO:0007669"/>
    <property type="project" value="TreeGrafter"/>
</dbReference>
<dbReference type="InterPro" id="IPR019734">
    <property type="entry name" value="TPR_rpt"/>
</dbReference>
<proteinExistence type="predicted"/>
<dbReference type="GO" id="GO:0043161">
    <property type="term" value="P:proteasome-mediated ubiquitin-dependent protein catabolic process"/>
    <property type="evidence" value="ECO:0007669"/>
    <property type="project" value="TreeGrafter"/>
</dbReference>
<name>A0A6G0SWL2_APHGL</name>
<gene>
    <name evidence="1" type="ORF">AGLY_017256</name>
</gene>
<protein>
    <submittedName>
        <fullName evidence="1">Uncharacterized protein</fullName>
    </submittedName>
</protein>
<dbReference type="OrthoDB" id="6588619at2759"/>
<dbReference type="SMART" id="SM00028">
    <property type="entry name" value="TPR"/>
    <property type="match status" value="2"/>
</dbReference>
<accession>A0A6G0SWL2</accession>
<dbReference type="GO" id="GO:1990756">
    <property type="term" value="F:ubiquitin-like ligase-substrate adaptor activity"/>
    <property type="evidence" value="ECO:0007669"/>
    <property type="project" value="TreeGrafter"/>
</dbReference>
<dbReference type="SUPFAM" id="SSF48452">
    <property type="entry name" value="TPR-like"/>
    <property type="match status" value="1"/>
</dbReference>
<dbReference type="GO" id="GO:0006886">
    <property type="term" value="P:intracellular protein transport"/>
    <property type="evidence" value="ECO:0007669"/>
    <property type="project" value="InterPro"/>
</dbReference>
<dbReference type="InterPro" id="IPR011990">
    <property type="entry name" value="TPR-like_helical_dom_sf"/>
</dbReference>
<dbReference type="Pfam" id="PF13424">
    <property type="entry name" value="TPR_12"/>
    <property type="match status" value="1"/>
</dbReference>
<dbReference type="InterPro" id="IPR042476">
    <property type="entry name" value="APPBP2"/>
</dbReference>
<organism evidence="1 2">
    <name type="scientific">Aphis glycines</name>
    <name type="common">Soybean aphid</name>
    <dbReference type="NCBI Taxonomy" id="307491"/>
    <lineage>
        <taxon>Eukaryota</taxon>
        <taxon>Metazoa</taxon>
        <taxon>Ecdysozoa</taxon>
        <taxon>Arthropoda</taxon>
        <taxon>Hexapoda</taxon>
        <taxon>Insecta</taxon>
        <taxon>Pterygota</taxon>
        <taxon>Neoptera</taxon>
        <taxon>Paraneoptera</taxon>
        <taxon>Hemiptera</taxon>
        <taxon>Sternorrhyncha</taxon>
        <taxon>Aphidomorpha</taxon>
        <taxon>Aphidoidea</taxon>
        <taxon>Aphididae</taxon>
        <taxon>Aphidini</taxon>
        <taxon>Aphis</taxon>
        <taxon>Aphis</taxon>
    </lineage>
</organism>
<sequence>MRNVRFYDVLSSFLYVVSTGRHMSIMDSLFDPDVKSLYTLSLNQLCITMDETTLRSLLEQLQPSLCLEILWKTLCVDDFRSKIYVDKVLSGHKMALIMSNPTPFLSYRQLTIDKIEHHGASQQTEFIDNVNFSSFFNQELFFKLVEVTNLRDQLFTLFQICVQIKGFNFPLNFAQEWIASEIPDLNEKVERGLKLGVFLGDSGWLNESALVLSHTYKIITTKWMCHDQKLQLLKTLQCLTKWLIVLSYYHNFKDAKIVLRHMLHTIHIIKQIEEKTLCIAYACVAVSEYYFKLQQFDEAWSWGAKAILELHKNSGHLKVIVLSHGVKVCTVLNKLNIARMLKNQMNAFTEEISDHTVYHLLLNESHFFYTIYQQQYVSPWLFRNHYILLDYSRNLFGYYNLHTAVIMVEYVVLRHAYRNRFLLKFIIDDTMRCLLQAINIMHKIGLSDDNMLLVKAYQMKTLVVQDLVVGLENEYPYSIGLNDFTERIERQNIKRESREMLRKAEIFHLNFLEINLKSAIRNTLVTAHLHTYLGRFYIFQKNYSRSKELLFRALEIKKLLLGENHISFAQTLSVLARLHVTSNKFQEAEVLYLQVIKIYQNSLDGPHLELQLTILELMEVYKNLNNTEKWNHYSNYFTWLNKTYNKWLLELQSIRIYNNCKKEDLSLEKFKCILNK</sequence>
<dbReference type="Proteomes" id="UP000475862">
    <property type="component" value="Unassembled WGS sequence"/>
</dbReference>
<reference evidence="1 2" key="1">
    <citation type="submission" date="2019-08" db="EMBL/GenBank/DDBJ databases">
        <title>The genome of the soybean aphid Biotype 1, its phylome, world population structure and adaptation to the North American continent.</title>
        <authorList>
            <person name="Giordano R."/>
            <person name="Donthu R.K."/>
            <person name="Hernandez A.G."/>
            <person name="Wright C.L."/>
            <person name="Zimin A.V."/>
        </authorList>
    </citation>
    <scope>NUCLEOTIDE SEQUENCE [LARGE SCALE GENOMIC DNA]</scope>
    <source>
        <tissue evidence="1">Whole aphids</tissue>
    </source>
</reference>
<dbReference type="PANTHER" id="PTHR46575">
    <property type="entry name" value="AMYLOID PROTEIN-BINDING PROTEIN 2"/>
    <property type="match status" value="1"/>
</dbReference>
<dbReference type="AlphaFoldDB" id="A0A6G0SWL2"/>
<comment type="caution">
    <text evidence="1">The sequence shown here is derived from an EMBL/GenBank/DDBJ whole genome shotgun (WGS) entry which is preliminary data.</text>
</comment>
<dbReference type="EMBL" id="VYZN01001301">
    <property type="protein sequence ID" value="KAE9522344.1"/>
    <property type="molecule type" value="Genomic_DNA"/>
</dbReference>